<evidence type="ECO:0000313" key="2">
    <source>
        <dbReference type="Proteomes" id="UP000499080"/>
    </source>
</evidence>
<comment type="caution">
    <text evidence="1">The sequence shown here is derived from an EMBL/GenBank/DDBJ whole genome shotgun (WGS) entry which is preliminary data.</text>
</comment>
<evidence type="ECO:0000313" key="1">
    <source>
        <dbReference type="EMBL" id="GBM13675.1"/>
    </source>
</evidence>
<accession>A0A4Y2DDP0</accession>
<proteinExistence type="predicted"/>
<dbReference type="AlphaFoldDB" id="A0A4Y2DDP0"/>
<protein>
    <submittedName>
        <fullName evidence="1">Uncharacterized protein</fullName>
    </submittedName>
</protein>
<organism evidence="1 2">
    <name type="scientific">Araneus ventricosus</name>
    <name type="common">Orbweaver spider</name>
    <name type="synonym">Epeira ventricosa</name>
    <dbReference type="NCBI Taxonomy" id="182803"/>
    <lineage>
        <taxon>Eukaryota</taxon>
        <taxon>Metazoa</taxon>
        <taxon>Ecdysozoa</taxon>
        <taxon>Arthropoda</taxon>
        <taxon>Chelicerata</taxon>
        <taxon>Arachnida</taxon>
        <taxon>Araneae</taxon>
        <taxon>Araneomorphae</taxon>
        <taxon>Entelegynae</taxon>
        <taxon>Araneoidea</taxon>
        <taxon>Araneidae</taxon>
        <taxon>Araneus</taxon>
    </lineage>
</organism>
<dbReference type="EMBL" id="BGPR01000332">
    <property type="protein sequence ID" value="GBM13675.1"/>
    <property type="molecule type" value="Genomic_DNA"/>
</dbReference>
<sequence length="127" mass="14544">MTMKGTGIRPLPESAGNIYKRRRYFLSPIKLEITERTLKEETYLLPYSKEKKMFGFFEKKMGCSRKRITARTHPQARVLRLALLVPVSRGQGCSFILALMPSAEFKPIAEVVNQAMFCSPVPFIKMV</sequence>
<gene>
    <name evidence="1" type="ORF">AVEN_148197_1</name>
</gene>
<keyword evidence="2" id="KW-1185">Reference proteome</keyword>
<name>A0A4Y2DDP0_ARAVE</name>
<reference evidence="1 2" key="1">
    <citation type="journal article" date="2019" name="Sci. Rep.">
        <title>Orb-weaving spider Araneus ventricosus genome elucidates the spidroin gene catalogue.</title>
        <authorList>
            <person name="Kono N."/>
            <person name="Nakamura H."/>
            <person name="Ohtoshi R."/>
            <person name="Moran D.A.P."/>
            <person name="Shinohara A."/>
            <person name="Yoshida Y."/>
            <person name="Fujiwara M."/>
            <person name="Mori M."/>
            <person name="Tomita M."/>
            <person name="Arakawa K."/>
        </authorList>
    </citation>
    <scope>NUCLEOTIDE SEQUENCE [LARGE SCALE GENOMIC DNA]</scope>
</reference>
<dbReference type="Proteomes" id="UP000499080">
    <property type="component" value="Unassembled WGS sequence"/>
</dbReference>